<feature type="domain" description="Peptidase M20 dimerisation" evidence="10">
    <location>
        <begin position="168"/>
        <end position="276"/>
    </location>
</feature>
<dbReference type="SUPFAM" id="SSF55031">
    <property type="entry name" value="Bacterial exopeptidase dimerisation domain"/>
    <property type="match status" value="1"/>
</dbReference>
<organism evidence="11 12">
    <name type="scientific">Paracoccus denitrificans (strain Pd 1222)</name>
    <dbReference type="NCBI Taxonomy" id="318586"/>
    <lineage>
        <taxon>Bacteria</taxon>
        <taxon>Pseudomonadati</taxon>
        <taxon>Pseudomonadota</taxon>
        <taxon>Alphaproteobacteria</taxon>
        <taxon>Rhodobacterales</taxon>
        <taxon>Paracoccaceae</taxon>
        <taxon>Paracoccus</taxon>
    </lineage>
</organism>
<dbReference type="InterPro" id="IPR036264">
    <property type="entry name" value="Bact_exopeptidase_dim_dom"/>
</dbReference>
<keyword evidence="5" id="KW-0028">Amino-acid biosynthesis</keyword>
<dbReference type="EnsemblBacteria" id="ABL73036">
    <property type="protein sequence ID" value="ABL73036"/>
    <property type="gene ID" value="Pden_4976"/>
</dbReference>
<evidence type="ECO:0000313" key="12">
    <source>
        <dbReference type="Proteomes" id="UP000000361"/>
    </source>
</evidence>
<dbReference type="NCBIfam" id="TIGR01892">
    <property type="entry name" value="AcOrn-deacetyl"/>
    <property type="match status" value="1"/>
</dbReference>
<dbReference type="RefSeq" id="WP_011751194.1">
    <property type="nucleotide sequence ID" value="NC_008688.1"/>
</dbReference>
<dbReference type="PANTHER" id="PTHR43808:SF31">
    <property type="entry name" value="N-ACETYL-L-CITRULLINE DEACETYLASE"/>
    <property type="match status" value="1"/>
</dbReference>
<keyword evidence="4" id="KW-0055">Arginine biosynthesis</keyword>
<dbReference type="KEGG" id="pde:Pden_4976"/>
<dbReference type="Gene3D" id="3.30.70.360">
    <property type="match status" value="1"/>
</dbReference>
<keyword evidence="11" id="KW-0614">Plasmid</keyword>
<dbReference type="Proteomes" id="UP000000361">
    <property type="component" value="Chromosome 1"/>
</dbReference>
<dbReference type="SUPFAM" id="SSF53187">
    <property type="entry name" value="Zn-dependent exopeptidases"/>
    <property type="match status" value="1"/>
</dbReference>
<dbReference type="GO" id="GO:0008777">
    <property type="term" value="F:acetylornithine deacetylase activity"/>
    <property type="evidence" value="ECO:0007669"/>
    <property type="project" value="UniProtKB-EC"/>
</dbReference>
<dbReference type="NCBIfam" id="NF005710">
    <property type="entry name" value="PRK07522.1"/>
    <property type="match status" value="1"/>
</dbReference>
<dbReference type="InterPro" id="IPR050072">
    <property type="entry name" value="Peptidase_M20A"/>
</dbReference>
<dbReference type="OrthoDB" id="9809784at2"/>
<dbReference type="AlphaFoldDB" id="A1BBZ2"/>
<dbReference type="eggNOG" id="COG0624">
    <property type="taxonomic scope" value="Bacteria"/>
</dbReference>
<name>A1BBZ2_PARDP</name>
<evidence type="ECO:0000256" key="6">
    <source>
        <dbReference type="ARBA" id="ARBA00022723"/>
    </source>
</evidence>
<dbReference type="EMBL" id="CP000491">
    <property type="protein sequence ID" value="ABL73036.1"/>
    <property type="molecule type" value="Genomic_DNA"/>
</dbReference>
<keyword evidence="12" id="KW-1185">Reference proteome</keyword>
<gene>
    <name evidence="11" type="ordered locus">Pden_4976</name>
</gene>
<keyword evidence="7 11" id="KW-0378">Hydrolase</keyword>
<accession>A1BBZ2</accession>
<comment type="similarity">
    <text evidence="2">Belongs to the peptidase M20A family. ArgE subfamily.</text>
</comment>
<reference evidence="12" key="1">
    <citation type="submission" date="2006-12" db="EMBL/GenBank/DDBJ databases">
        <title>Complete sequence of plasmid 1 of Paracoccus denitrificans PD1222.</title>
        <authorList>
            <person name="Copeland A."/>
            <person name="Lucas S."/>
            <person name="Lapidus A."/>
            <person name="Barry K."/>
            <person name="Detter J.C."/>
            <person name="Glavina del Rio T."/>
            <person name="Hammon N."/>
            <person name="Israni S."/>
            <person name="Dalin E."/>
            <person name="Tice H."/>
            <person name="Pitluck S."/>
            <person name="Munk A.C."/>
            <person name="Brettin T."/>
            <person name="Bruce D."/>
            <person name="Han C."/>
            <person name="Tapia R."/>
            <person name="Gilna P."/>
            <person name="Schmutz J."/>
            <person name="Larimer F."/>
            <person name="Land M."/>
            <person name="Hauser L."/>
            <person name="Kyrpides N."/>
            <person name="Lykidis A."/>
            <person name="Spiro S."/>
            <person name="Richardson D.J."/>
            <person name="Moir J.W.B."/>
            <person name="Ferguson S.J."/>
            <person name="van Spanning R.J.M."/>
            <person name="Richardson P."/>
        </authorList>
    </citation>
    <scope>NUCLEOTIDE SEQUENCE [LARGE SCALE GENOMIC DNA]</scope>
    <source>
        <strain evidence="12">Pd 1222</strain>
        <plasmid evidence="12">pPD1222</plasmid>
    </source>
</reference>
<proteinExistence type="inferred from homology"/>
<dbReference type="InterPro" id="IPR002933">
    <property type="entry name" value="Peptidase_M20"/>
</dbReference>
<sequence length="376" mass="39815">MNVETILADLVAVPSLPGTPNRVMTDCLRDYLAGAQVTEIPGPEGDRFNLFATIGPRDVPGYVLSGHSDVVPVEGQDWATDPFRLTRDGNRLIGRGTTDMKGFLACVLSMVPEFAAMDLRRPIHVALSYDEEIGCRGVGHMIARLPGLCAPPLGCIVGEPSDMRPVLSHKGKQAIAITIEGQAGHSSNPALGVNALYPAGELLVWIRDRAARLATEGPFDPRFDPPHSTLQAGVIRGGSAVNIIPDRAVIDIEVRSVPGQAPQEVTAEVLAELHAVAARSGVRASSAEFSSYPALPPPEGDDLSRLLARWTGQEPLAAVSYGTEAGLFHAAGIPSIICGPGSIARAHRANEFILDEELEACRRMLLALSAEISAPA</sequence>
<keyword evidence="8" id="KW-0862">Zinc</keyword>
<dbReference type="PANTHER" id="PTHR43808">
    <property type="entry name" value="ACETYLORNITHINE DEACETYLASE"/>
    <property type="match status" value="1"/>
</dbReference>
<evidence type="ECO:0000256" key="5">
    <source>
        <dbReference type="ARBA" id="ARBA00022605"/>
    </source>
</evidence>
<dbReference type="InterPro" id="IPR011650">
    <property type="entry name" value="Peptidase_M20_dimer"/>
</dbReference>
<dbReference type="GO" id="GO:0006526">
    <property type="term" value="P:L-arginine biosynthetic process"/>
    <property type="evidence" value="ECO:0007669"/>
    <property type="project" value="UniProtKB-KW"/>
</dbReference>
<keyword evidence="6" id="KW-0479">Metal-binding</keyword>
<dbReference type="GeneID" id="93454398"/>
<keyword evidence="9" id="KW-0170">Cobalt</keyword>
<comment type="cofactor">
    <cofactor evidence="1">
        <name>Zn(2+)</name>
        <dbReference type="ChEBI" id="CHEBI:29105"/>
    </cofactor>
</comment>
<dbReference type="Pfam" id="PF07687">
    <property type="entry name" value="M20_dimer"/>
    <property type="match status" value="1"/>
</dbReference>
<geneLocation type="plasmid" evidence="12">
    <name>pPD1222</name>
</geneLocation>
<evidence type="ECO:0000313" key="11">
    <source>
        <dbReference type="EMBL" id="ABL73036.1"/>
    </source>
</evidence>
<dbReference type="PROSITE" id="PS00759">
    <property type="entry name" value="ARGE_DAPE_CPG2_2"/>
    <property type="match status" value="1"/>
</dbReference>
<evidence type="ECO:0000256" key="3">
    <source>
        <dbReference type="ARBA" id="ARBA00022490"/>
    </source>
</evidence>
<dbReference type="InterPro" id="IPR010169">
    <property type="entry name" value="AcOrn-deacetyl"/>
</dbReference>
<evidence type="ECO:0000256" key="9">
    <source>
        <dbReference type="ARBA" id="ARBA00023285"/>
    </source>
</evidence>
<dbReference type="Gene3D" id="3.40.630.10">
    <property type="entry name" value="Zn peptidases"/>
    <property type="match status" value="1"/>
</dbReference>
<evidence type="ECO:0000256" key="7">
    <source>
        <dbReference type="ARBA" id="ARBA00022801"/>
    </source>
</evidence>
<evidence type="ECO:0000256" key="1">
    <source>
        <dbReference type="ARBA" id="ARBA00001947"/>
    </source>
</evidence>
<dbReference type="CDD" id="cd03894">
    <property type="entry name" value="M20_ArgE"/>
    <property type="match status" value="1"/>
</dbReference>
<dbReference type="HOGENOM" id="CLU_021802_2_4_5"/>
<dbReference type="InterPro" id="IPR001261">
    <property type="entry name" value="ArgE/DapE_CS"/>
</dbReference>
<evidence type="ECO:0000259" key="10">
    <source>
        <dbReference type="Pfam" id="PF07687"/>
    </source>
</evidence>
<dbReference type="EC" id="3.5.1.16" evidence="11"/>
<evidence type="ECO:0000256" key="8">
    <source>
        <dbReference type="ARBA" id="ARBA00022833"/>
    </source>
</evidence>
<keyword evidence="3" id="KW-0963">Cytoplasm</keyword>
<dbReference type="GO" id="GO:0046872">
    <property type="term" value="F:metal ion binding"/>
    <property type="evidence" value="ECO:0007669"/>
    <property type="project" value="UniProtKB-KW"/>
</dbReference>
<protein>
    <submittedName>
        <fullName evidence="11">Acetylornithine deacetylase / acetylornithine deacetylase ArgE, Metallo peptidase. MEROPS family M20A</fullName>
        <ecNumber evidence="11">3.5.1.16</ecNumber>
    </submittedName>
</protein>
<dbReference type="Pfam" id="PF01546">
    <property type="entry name" value="Peptidase_M20"/>
    <property type="match status" value="1"/>
</dbReference>
<evidence type="ECO:0000256" key="2">
    <source>
        <dbReference type="ARBA" id="ARBA00005691"/>
    </source>
</evidence>
<evidence type="ECO:0000256" key="4">
    <source>
        <dbReference type="ARBA" id="ARBA00022571"/>
    </source>
</evidence>